<dbReference type="Proteomes" id="UP000006729">
    <property type="component" value="Chromosome 3"/>
</dbReference>
<name>A0A3N7G3U2_POPTR</name>
<sequence length="37" mass="4321">MKRSRAAHRVQVQPLATSSLCFLWNMNLLIAYSTTRR</sequence>
<organism evidence="1 2">
    <name type="scientific">Populus trichocarpa</name>
    <name type="common">Western balsam poplar</name>
    <name type="synonym">Populus balsamifera subsp. trichocarpa</name>
    <dbReference type="NCBI Taxonomy" id="3694"/>
    <lineage>
        <taxon>Eukaryota</taxon>
        <taxon>Viridiplantae</taxon>
        <taxon>Streptophyta</taxon>
        <taxon>Embryophyta</taxon>
        <taxon>Tracheophyta</taxon>
        <taxon>Spermatophyta</taxon>
        <taxon>Magnoliopsida</taxon>
        <taxon>eudicotyledons</taxon>
        <taxon>Gunneridae</taxon>
        <taxon>Pentapetalae</taxon>
        <taxon>rosids</taxon>
        <taxon>fabids</taxon>
        <taxon>Malpighiales</taxon>
        <taxon>Salicaceae</taxon>
        <taxon>Saliceae</taxon>
        <taxon>Populus</taxon>
    </lineage>
</organism>
<evidence type="ECO:0000313" key="2">
    <source>
        <dbReference type="Proteomes" id="UP000006729"/>
    </source>
</evidence>
<gene>
    <name evidence="1" type="ORF">POPTR_003G172950</name>
</gene>
<keyword evidence="2" id="KW-1185">Reference proteome</keyword>
<reference evidence="1 2" key="1">
    <citation type="journal article" date="2006" name="Science">
        <title>The genome of black cottonwood, Populus trichocarpa (Torr. &amp; Gray).</title>
        <authorList>
            <person name="Tuskan G.A."/>
            <person name="Difazio S."/>
            <person name="Jansson S."/>
            <person name="Bohlmann J."/>
            <person name="Grigoriev I."/>
            <person name="Hellsten U."/>
            <person name="Putnam N."/>
            <person name="Ralph S."/>
            <person name="Rombauts S."/>
            <person name="Salamov A."/>
            <person name="Schein J."/>
            <person name="Sterck L."/>
            <person name="Aerts A."/>
            <person name="Bhalerao R.R."/>
            <person name="Bhalerao R.P."/>
            <person name="Blaudez D."/>
            <person name="Boerjan W."/>
            <person name="Brun A."/>
            <person name="Brunner A."/>
            <person name="Busov V."/>
            <person name="Campbell M."/>
            <person name="Carlson J."/>
            <person name="Chalot M."/>
            <person name="Chapman J."/>
            <person name="Chen G.L."/>
            <person name="Cooper D."/>
            <person name="Coutinho P.M."/>
            <person name="Couturier J."/>
            <person name="Covert S."/>
            <person name="Cronk Q."/>
            <person name="Cunningham R."/>
            <person name="Davis J."/>
            <person name="Degroeve S."/>
            <person name="Dejardin A."/>
            <person name="Depamphilis C."/>
            <person name="Detter J."/>
            <person name="Dirks B."/>
            <person name="Dubchak I."/>
            <person name="Duplessis S."/>
            <person name="Ehlting J."/>
            <person name="Ellis B."/>
            <person name="Gendler K."/>
            <person name="Goodstein D."/>
            <person name="Gribskov M."/>
            <person name="Grimwood J."/>
            <person name="Groover A."/>
            <person name="Gunter L."/>
            <person name="Hamberger B."/>
            <person name="Heinze B."/>
            <person name="Helariutta Y."/>
            <person name="Henrissat B."/>
            <person name="Holligan D."/>
            <person name="Holt R."/>
            <person name="Huang W."/>
            <person name="Islam-Faridi N."/>
            <person name="Jones S."/>
            <person name="Jones-Rhoades M."/>
            <person name="Jorgensen R."/>
            <person name="Joshi C."/>
            <person name="Kangasjarvi J."/>
            <person name="Karlsson J."/>
            <person name="Kelleher C."/>
            <person name="Kirkpatrick R."/>
            <person name="Kirst M."/>
            <person name="Kohler A."/>
            <person name="Kalluri U."/>
            <person name="Larimer F."/>
            <person name="Leebens-Mack J."/>
            <person name="Leple J.C."/>
            <person name="Locascio P."/>
            <person name="Lou Y."/>
            <person name="Lucas S."/>
            <person name="Martin F."/>
            <person name="Montanini B."/>
            <person name="Napoli C."/>
            <person name="Nelson D.R."/>
            <person name="Nelson C."/>
            <person name="Nieminen K."/>
            <person name="Nilsson O."/>
            <person name="Pereda V."/>
            <person name="Peter G."/>
            <person name="Philippe R."/>
            <person name="Pilate G."/>
            <person name="Poliakov A."/>
            <person name="Razumovskaya J."/>
            <person name="Richardson P."/>
            <person name="Rinaldi C."/>
            <person name="Ritland K."/>
            <person name="Rouze P."/>
            <person name="Ryaboy D."/>
            <person name="Schmutz J."/>
            <person name="Schrader J."/>
            <person name="Segerman B."/>
            <person name="Shin H."/>
            <person name="Siddiqui A."/>
            <person name="Sterky F."/>
            <person name="Terry A."/>
            <person name="Tsai C.J."/>
            <person name="Uberbacher E."/>
            <person name="Unneberg P."/>
            <person name="Vahala J."/>
            <person name="Wall K."/>
            <person name="Wessler S."/>
            <person name="Yang G."/>
            <person name="Yin T."/>
            <person name="Douglas C."/>
            <person name="Marra M."/>
            <person name="Sandberg G."/>
            <person name="Van de Peer Y."/>
            <person name="Rokhsar D."/>
        </authorList>
    </citation>
    <scope>NUCLEOTIDE SEQUENCE [LARGE SCALE GENOMIC DNA]</scope>
    <source>
        <strain evidence="2">cv. Nisqually</strain>
    </source>
</reference>
<protein>
    <submittedName>
        <fullName evidence="1">Uncharacterized protein</fullName>
    </submittedName>
</protein>
<dbReference type="EMBL" id="CM009292">
    <property type="protein sequence ID" value="RQO88498.1"/>
    <property type="molecule type" value="Genomic_DNA"/>
</dbReference>
<dbReference type="InParanoid" id="A0A3N7G3U2"/>
<proteinExistence type="predicted"/>
<evidence type="ECO:0000313" key="1">
    <source>
        <dbReference type="EMBL" id="RQO88498.1"/>
    </source>
</evidence>
<dbReference type="AlphaFoldDB" id="A0A3N7G3U2"/>
<accession>A0A3N7G3U2</accession>